<gene>
    <name evidence="1" type="ORF">OKJ99_34295</name>
</gene>
<comment type="caution">
    <text evidence="1">The sequence shown here is derived from an EMBL/GenBank/DDBJ whole genome shotgun (WGS) entry which is preliminary data.</text>
</comment>
<keyword evidence="2" id="KW-1185">Reference proteome</keyword>
<organism evidence="1 2">
    <name type="scientific">Streptomyces endophyticus</name>
    <dbReference type="NCBI Taxonomy" id="714166"/>
    <lineage>
        <taxon>Bacteria</taxon>
        <taxon>Bacillati</taxon>
        <taxon>Actinomycetota</taxon>
        <taxon>Actinomycetes</taxon>
        <taxon>Kitasatosporales</taxon>
        <taxon>Streptomycetaceae</taxon>
        <taxon>Streptomyces</taxon>
    </lineage>
</organism>
<reference evidence="1 2" key="1">
    <citation type="submission" date="2022-10" db="EMBL/GenBank/DDBJ databases">
        <authorList>
            <person name="Xie J."/>
            <person name="Shen N."/>
        </authorList>
    </citation>
    <scope>NUCLEOTIDE SEQUENCE [LARGE SCALE GENOMIC DNA]</scope>
    <source>
        <strain evidence="1 2">YIM65594</strain>
    </source>
</reference>
<protein>
    <recommendedName>
        <fullName evidence="3">Cyclic nucleotide-binding domain-containing protein</fullName>
    </recommendedName>
</protein>
<name>A0ABU6FEV2_9ACTN</name>
<dbReference type="InterPro" id="IPR036866">
    <property type="entry name" value="RibonucZ/Hydroxyglut_hydro"/>
</dbReference>
<evidence type="ECO:0000313" key="1">
    <source>
        <dbReference type="EMBL" id="MEB8342578.1"/>
    </source>
</evidence>
<dbReference type="EMBL" id="JAOZYC010000166">
    <property type="protein sequence ID" value="MEB8342578.1"/>
    <property type="molecule type" value="Genomic_DNA"/>
</dbReference>
<accession>A0ABU6FEV2</accession>
<sequence>MARRRQAMIVWKKRTLTPNVAPRVRIHDRNREIAPGTSVHLVGGQTARTHVVRVATGRGSALLASDADHFYADAVRRSVFSVTYDAGTLLDVYEHRFPELANGPDLLVLARYPALTPALNGMAMRLDTPPVDRP</sequence>
<dbReference type="Proteomes" id="UP001354931">
    <property type="component" value="Unassembled WGS sequence"/>
</dbReference>
<dbReference type="Gene3D" id="3.60.15.10">
    <property type="entry name" value="Ribonuclease Z/Hydroxyacylglutathione hydrolase-like"/>
    <property type="match status" value="1"/>
</dbReference>
<proteinExistence type="predicted"/>
<evidence type="ECO:0000313" key="2">
    <source>
        <dbReference type="Proteomes" id="UP001354931"/>
    </source>
</evidence>
<evidence type="ECO:0008006" key="3">
    <source>
        <dbReference type="Google" id="ProtNLM"/>
    </source>
</evidence>
<dbReference type="RefSeq" id="WP_326022117.1">
    <property type="nucleotide sequence ID" value="NZ_JAOZYC010000166.1"/>
</dbReference>